<feature type="transmembrane region" description="Helical" evidence="6">
    <location>
        <begin position="253"/>
        <end position="273"/>
    </location>
</feature>
<keyword evidence="5 6" id="KW-0472">Membrane</keyword>
<evidence type="ECO:0000313" key="7">
    <source>
        <dbReference type="EMBL" id="RCW92660.1"/>
    </source>
</evidence>
<comment type="caution">
    <text evidence="7">The sequence shown here is derived from an EMBL/GenBank/DDBJ whole genome shotgun (WGS) entry which is preliminary data.</text>
</comment>
<dbReference type="EMBL" id="QPJO01000002">
    <property type="protein sequence ID" value="RCW92660.1"/>
    <property type="molecule type" value="Genomic_DNA"/>
</dbReference>
<keyword evidence="4 6" id="KW-1133">Transmembrane helix</keyword>
<reference evidence="7 8" key="1">
    <citation type="submission" date="2018-07" db="EMBL/GenBank/DDBJ databases">
        <title>Genomic Encyclopedia of Type Strains, Phase III (KMG-III): the genomes of soil and plant-associated and newly described type strains.</title>
        <authorList>
            <person name="Whitman W."/>
        </authorList>
    </citation>
    <scope>NUCLEOTIDE SEQUENCE [LARGE SCALE GENOMIC DNA]</scope>
    <source>
        <strain evidence="7 8">CECT 7958</strain>
    </source>
</reference>
<evidence type="ECO:0000256" key="2">
    <source>
        <dbReference type="ARBA" id="ARBA00022475"/>
    </source>
</evidence>
<accession>A0A368ZHH4</accession>
<gene>
    <name evidence="7" type="ORF">DFQ08_102692</name>
</gene>
<evidence type="ECO:0000256" key="5">
    <source>
        <dbReference type="ARBA" id="ARBA00023136"/>
    </source>
</evidence>
<sequence length="418" mass="48314">MTSVFSRKDFIATKWFTLEKIIQFITGVFIVPKIFSTLGTVDIGKLKFVELVLGMFTPLFLLGLSAICIREIIFKPKQSPQILSTAFYLRLVSWLLIFIGVFIYFGIAKSSPLSHLYIIIALSYLFKLTDIFEYYLLAQKWTKIIFICKITTLSIIVALQYYGVKNHLSVDYFAQLIVLDFFIQGFIYFLILRLKKPFLFQSWHLNWPLGKSLLKMAFPLMISNAIIMFYITIDELFLKYFIGDHANGIFATVQFLVIALSWNLGFSIINALYPSLAESYQNDTALYRKKIIRLFKIMLILGTAIGLLYTFFGGYILSQYFSESYIEALNPLLIFCWSPLIIFIGMIYEKHLINTNDLNKNVYRFSLGCAVNVVLCYLLIPIFKVEGAAIAVLLSHFSTNILYMFLDHKSRRQLLSFI</sequence>
<comment type="subcellular location">
    <subcellularLocation>
        <location evidence="1">Cell membrane</location>
        <topology evidence="1">Multi-pass membrane protein</topology>
    </subcellularLocation>
</comment>
<evidence type="ECO:0000256" key="1">
    <source>
        <dbReference type="ARBA" id="ARBA00004651"/>
    </source>
</evidence>
<keyword evidence="2" id="KW-1003">Cell membrane</keyword>
<keyword evidence="8" id="KW-1185">Reference proteome</keyword>
<feature type="transmembrane region" description="Helical" evidence="6">
    <location>
        <begin position="144"/>
        <end position="162"/>
    </location>
</feature>
<dbReference type="InterPro" id="IPR050833">
    <property type="entry name" value="Poly_Biosynth_Transport"/>
</dbReference>
<dbReference type="CDD" id="cd13128">
    <property type="entry name" value="MATE_Wzx_like"/>
    <property type="match status" value="1"/>
</dbReference>
<feature type="transmembrane region" description="Helical" evidence="6">
    <location>
        <begin position="329"/>
        <end position="349"/>
    </location>
</feature>
<protein>
    <submittedName>
        <fullName evidence="7">O-antigen/teichoic acid export membrane protein</fullName>
    </submittedName>
</protein>
<dbReference type="GO" id="GO:0005886">
    <property type="term" value="C:plasma membrane"/>
    <property type="evidence" value="ECO:0007669"/>
    <property type="project" value="UniProtKB-SubCell"/>
</dbReference>
<proteinExistence type="predicted"/>
<evidence type="ECO:0000256" key="6">
    <source>
        <dbReference type="SAM" id="Phobius"/>
    </source>
</evidence>
<feature type="transmembrane region" description="Helical" evidence="6">
    <location>
        <begin position="51"/>
        <end position="73"/>
    </location>
</feature>
<feature type="transmembrane region" description="Helical" evidence="6">
    <location>
        <begin position="213"/>
        <end position="233"/>
    </location>
</feature>
<feature type="transmembrane region" description="Helical" evidence="6">
    <location>
        <begin position="294"/>
        <end position="317"/>
    </location>
</feature>
<dbReference type="PANTHER" id="PTHR30250:SF11">
    <property type="entry name" value="O-ANTIGEN TRANSPORTER-RELATED"/>
    <property type="match status" value="1"/>
</dbReference>
<evidence type="ECO:0000256" key="3">
    <source>
        <dbReference type="ARBA" id="ARBA00022692"/>
    </source>
</evidence>
<evidence type="ECO:0000313" key="8">
    <source>
        <dbReference type="Proteomes" id="UP000253436"/>
    </source>
</evidence>
<feature type="transmembrane region" description="Helical" evidence="6">
    <location>
        <begin position="113"/>
        <end position="137"/>
    </location>
</feature>
<feature type="transmembrane region" description="Helical" evidence="6">
    <location>
        <begin position="174"/>
        <end position="192"/>
    </location>
</feature>
<name>A0A368ZHH4_9FLAO</name>
<feature type="transmembrane region" description="Helical" evidence="6">
    <location>
        <begin position="361"/>
        <end position="382"/>
    </location>
</feature>
<feature type="transmembrane region" description="Helical" evidence="6">
    <location>
        <begin position="388"/>
        <end position="406"/>
    </location>
</feature>
<dbReference type="PANTHER" id="PTHR30250">
    <property type="entry name" value="PST FAMILY PREDICTED COLANIC ACID TRANSPORTER"/>
    <property type="match status" value="1"/>
</dbReference>
<dbReference type="OrthoDB" id="103403at2"/>
<dbReference type="InterPro" id="IPR002797">
    <property type="entry name" value="Polysacc_synth"/>
</dbReference>
<feature type="transmembrane region" description="Helical" evidence="6">
    <location>
        <begin position="85"/>
        <end position="107"/>
    </location>
</feature>
<feature type="transmembrane region" description="Helical" evidence="6">
    <location>
        <begin position="21"/>
        <end position="39"/>
    </location>
</feature>
<keyword evidence="3 6" id="KW-0812">Transmembrane</keyword>
<dbReference type="Proteomes" id="UP000253436">
    <property type="component" value="Unassembled WGS sequence"/>
</dbReference>
<dbReference type="Pfam" id="PF01943">
    <property type="entry name" value="Polysacc_synt"/>
    <property type="match status" value="1"/>
</dbReference>
<organism evidence="7 8">
    <name type="scientific">Winogradskyella arenosi</name>
    <dbReference type="NCBI Taxonomy" id="533325"/>
    <lineage>
        <taxon>Bacteria</taxon>
        <taxon>Pseudomonadati</taxon>
        <taxon>Bacteroidota</taxon>
        <taxon>Flavobacteriia</taxon>
        <taxon>Flavobacteriales</taxon>
        <taxon>Flavobacteriaceae</taxon>
        <taxon>Winogradskyella</taxon>
    </lineage>
</organism>
<evidence type="ECO:0000256" key="4">
    <source>
        <dbReference type="ARBA" id="ARBA00022989"/>
    </source>
</evidence>
<dbReference type="RefSeq" id="WP_147269457.1">
    <property type="nucleotide sequence ID" value="NZ_QPJO01000002.1"/>
</dbReference>
<dbReference type="AlphaFoldDB" id="A0A368ZHH4"/>